<sequence>MRRYVRAFAPARMPMAYQRRWTLQSLSGFWTRLTTVQPDPPMWITALAAFIALGVVLYPTSWAISRGLITVAHEGGHALVALLTRRKLQGIRLHSDTSGVTLTRGRPTGPGMIFTAAAGYVAPSLLGLGAAWLTAAGYITILLWTVLVLLAGMLLMIRNVFGVVALVSIGGAVFALSWFAPPDIQSVGAQLAAWFLLIGGIRPIMELRRKRRRGRAPDSDADQLARLTPFPGGFFVFLFLLISTAALLTGTYLLTPTDLLDSLKGL</sequence>
<comment type="caution">
    <text evidence="2">The sequence shown here is derived from an EMBL/GenBank/DDBJ whole genome shotgun (WGS) entry which is preliminary data.</text>
</comment>
<feature type="transmembrane region" description="Helical" evidence="1">
    <location>
        <begin position="163"/>
        <end position="181"/>
    </location>
</feature>
<evidence type="ECO:0000313" key="2">
    <source>
        <dbReference type="EMBL" id="GAA3799210.1"/>
    </source>
</evidence>
<evidence type="ECO:0000313" key="3">
    <source>
        <dbReference type="Proteomes" id="UP001500888"/>
    </source>
</evidence>
<keyword evidence="1" id="KW-0812">Transmembrane</keyword>
<dbReference type="Pfam" id="PF13398">
    <property type="entry name" value="Peptidase_M50B"/>
    <property type="match status" value="1"/>
</dbReference>
<keyword evidence="3" id="KW-1185">Reference proteome</keyword>
<dbReference type="Proteomes" id="UP001500888">
    <property type="component" value="Unassembled WGS sequence"/>
</dbReference>
<keyword evidence="1" id="KW-1133">Transmembrane helix</keyword>
<keyword evidence="1" id="KW-0472">Membrane</keyword>
<gene>
    <name evidence="2" type="ORF">GCM10022226_18250</name>
</gene>
<proteinExistence type="predicted"/>
<organism evidence="2 3">
    <name type="scientific">Sphaerisporangium flaviroseum</name>
    <dbReference type="NCBI Taxonomy" id="509199"/>
    <lineage>
        <taxon>Bacteria</taxon>
        <taxon>Bacillati</taxon>
        <taxon>Actinomycetota</taxon>
        <taxon>Actinomycetes</taxon>
        <taxon>Streptosporangiales</taxon>
        <taxon>Streptosporangiaceae</taxon>
        <taxon>Sphaerisporangium</taxon>
    </lineage>
</organism>
<feature type="transmembrane region" description="Helical" evidence="1">
    <location>
        <begin position="234"/>
        <end position="254"/>
    </location>
</feature>
<feature type="transmembrane region" description="Helical" evidence="1">
    <location>
        <begin position="138"/>
        <end position="156"/>
    </location>
</feature>
<evidence type="ECO:0000256" key="1">
    <source>
        <dbReference type="SAM" id="Phobius"/>
    </source>
</evidence>
<protein>
    <submittedName>
        <fullName evidence="2">M50 family metallopeptidase</fullName>
    </submittedName>
</protein>
<dbReference type="InterPro" id="IPR049500">
    <property type="entry name" value="Peptidase_M50B-like"/>
</dbReference>
<reference evidence="3" key="1">
    <citation type="journal article" date="2019" name="Int. J. Syst. Evol. Microbiol.">
        <title>The Global Catalogue of Microorganisms (GCM) 10K type strain sequencing project: providing services to taxonomists for standard genome sequencing and annotation.</title>
        <authorList>
            <consortium name="The Broad Institute Genomics Platform"/>
            <consortium name="The Broad Institute Genome Sequencing Center for Infectious Disease"/>
            <person name="Wu L."/>
            <person name="Ma J."/>
        </authorList>
    </citation>
    <scope>NUCLEOTIDE SEQUENCE [LARGE SCALE GENOMIC DNA]</scope>
    <source>
        <strain evidence="3">JCM 16908</strain>
    </source>
</reference>
<feature type="transmembrane region" description="Helical" evidence="1">
    <location>
        <begin position="187"/>
        <end position="205"/>
    </location>
</feature>
<name>A0ABP7HPY1_9ACTN</name>
<accession>A0ABP7HPY1</accession>
<feature type="transmembrane region" description="Helical" evidence="1">
    <location>
        <begin position="40"/>
        <end position="58"/>
    </location>
</feature>
<dbReference type="EMBL" id="BAAAZR010000002">
    <property type="protein sequence ID" value="GAA3799210.1"/>
    <property type="molecule type" value="Genomic_DNA"/>
</dbReference>